<dbReference type="Gene3D" id="3.40.710.10">
    <property type="entry name" value="DD-peptidase/beta-lactamase superfamily"/>
    <property type="match status" value="1"/>
</dbReference>
<dbReference type="InterPro" id="IPR001466">
    <property type="entry name" value="Beta-lactam-related"/>
</dbReference>
<evidence type="ECO:0000313" key="4">
    <source>
        <dbReference type="Proteomes" id="UP000235162"/>
    </source>
</evidence>
<keyword evidence="4" id="KW-1185">Reference proteome</keyword>
<proteinExistence type="predicted"/>
<dbReference type="AlphaFoldDB" id="A0AAP8SNL7"/>
<evidence type="ECO:0000256" key="1">
    <source>
        <dbReference type="SAM" id="SignalP"/>
    </source>
</evidence>
<dbReference type="Pfam" id="PF00144">
    <property type="entry name" value="Beta-lactamase"/>
    <property type="match status" value="1"/>
</dbReference>
<feature type="domain" description="Beta-lactamase-related" evidence="2">
    <location>
        <begin position="80"/>
        <end position="365"/>
    </location>
</feature>
<dbReference type="PANTHER" id="PTHR43283:SF3">
    <property type="entry name" value="BETA-LACTAMASE FAMILY PROTEIN (AFU_ORTHOLOGUE AFUA_5G07500)"/>
    <property type="match status" value="1"/>
</dbReference>
<accession>A0AAP8SNL7</accession>
<evidence type="ECO:0000313" key="3">
    <source>
        <dbReference type="EMBL" id="PLW86611.1"/>
    </source>
</evidence>
<reference evidence="3 4" key="1">
    <citation type="submission" date="2018-01" db="EMBL/GenBank/DDBJ databases">
        <title>The draft genome sequence of Halioglobus japonicus S1-36.</title>
        <authorList>
            <person name="Du Z.-J."/>
            <person name="Shi M.-J."/>
        </authorList>
    </citation>
    <scope>NUCLEOTIDE SEQUENCE [LARGE SCALE GENOMIC DNA]</scope>
    <source>
        <strain evidence="3 4">S1-36</strain>
    </source>
</reference>
<gene>
    <name evidence="3" type="ORF">C0029_09450</name>
</gene>
<sequence length="398" mass="42953">MQSATTIIIRRSRVLRLNRLFLLSLLALVTAACSDSDSSDRPPVPPPEPVQPAFDFAAVDERMQQFVDEAADFDGVSYILVDAQWGVIHKQAFGDHTEDLVTQLASGSKVPAVTLLMAIDGDESLNFSVSDPIGQYLPWDGLFADRTTEQLLSNTSGMVGLTDILADTVTYWPLACQFFPEGTLQACAETLYVTDVPGIVPAGTEYNYGGSQWQLAGAVAEIATNSSWSQAFDAYIAQPCELEVMQFGNPWSNFESFDGNPDSLQGKDNPNIEGGAISDLDDYAKMLMLHLNDGMCGGNQVLAPGATAFMREDRGGEFGTPYGMGWFISVPEDGSEPTLFTDPGLFGHTAWVDIERGIGGFVAVDTYALGTSGPVRELVDGEIIEMIAAEVDRARAEQ</sequence>
<comment type="caution">
    <text evidence="3">The sequence shown here is derived from an EMBL/GenBank/DDBJ whole genome shotgun (WGS) entry which is preliminary data.</text>
</comment>
<dbReference type="SUPFAM" id="SSF56601">
    <property type="entry name" value="beta-lactamase/transpeptidase-like"/>
    <property type="match status" value="1"/>
</dbReference>
<feature type="signal peptide" evidence="1">
    <location>
        <begin position="1"/>
        <end position="31"/>
    </location>
</feature>
<keyword evidence="1" id="KW-0732">Signal</keyword>
<feature type="chain" id="PRO_5042819947" evidence="1">
    <location>
        <begin position="32"/>
        <end position="398"/>
    </location>
</feature>
<dbReference type="InterPro" id="IPR050789">
    <property type="entry name" value="Diverse_Enzym_Activities"/>
</dbReference>
<organism evidence="3 4">
    <name type="scientific">Halioglobus japonicus</name>
    <dbReference type="NCBI Taxonomy" id="930805"/>
    <lineage>
        <taxon>Bacteria</taxon>
        <taxon>Pseudomonadati</taxon>
        <taxon>Pseudomonadota</taxon>
        <taxon>Gammaproteobacteria</taxon>
        <taxon>Cellvibrionales</taxon>
        <taxon>Halieaceae</taxon>
        <taxon>Halioglobus</taxon>
    </lineage>
</organism>
<name>A0AAP8SNL7_9GAMM</name>
<dbReference type="Proteomes" id="UP000235162">
    <property type="component" value="Unassembled WGS sequence"/>
</dbReference>
<dbReference type="EMBL" id="PKUR01000002">
    <property type="protein sequence ID" value="PLW86611.1"/>
    <property type="molecule type" value="Genomic_DNA"/>
</dbReference>
<dbReference type="PANTHER" id="PTHR43283">
    <property type="entry name" value="BETA-LACTAMASE-RELATED"/>
    <property type="match status" value="1"/>
</dbReference>
<evidence type="ECO:0000259" key="2">
    <source>
        <dbReference type="Pfam" id="PF00144"/>
    </source>
</evidence>
<dbReference type="InterPro" id="IPR012338">
    <property type="entry name" value="Beta-lactam/transpept-like"/>
</dbReference>
<protein>
    <submittedName>
        <fullName evidence="3">Penicillin-binding protein</fullName>
    </submittedName>
</protein>